<organism evidence="2 3">
    <name type="scientific">Stentor coeruleus</name>
    <dbReference type="NCBI Taxonomy" id="5963"/>
    <lineage>
        <taxon>Eukaryota</taxon>
        <taxon>Sar</taxon>
        <taxon>Alveolata</taxon>
        <taxon>Ciliophora</taxon>
        <taxon>Postciliodesmatophora</taxon>
        <taxon>Heterotrichea</taxon>
        <taxon>Heterotrichida</taxon>
        <taxon>Stentoridae</taxon>
        <taxon>Stentor</taxon>
    </lineage>
</organism>
<comment type="caution">
    <text evidence="2">The sequence shown here is derived from an EMBL/GenBank/DDBJ whole genome shotgun (WGS) entry which is preliminary data.</text>
</comment>
<sequence>MGCKIAKLPEEIEITLEDQKSTLETMLNSLQPLEDDIKAAIQKKRENNIKLQEMLAWKVKSEKKIVKLERILKEMKKEIGSNSDDDILVDLNSVQLQIEDQYEELQRIIKELKNLS</sequence>
<evidence type="ECO:0000256" key="1">
    <source>
        <dbReference type="SAM" id="Coils"/>
    </source>
</evidence>
<proteinExistence type="predicted"/>
<name>A0A1R2CVX3_9CILI</name>
<feature type="coiled-coil region" evidence="1">
    <location>
        <begin position="58"/>
        <end position="115"/>
    </location>
</feature>
<keyword evidence="3" id="KW-1185">Reference proteome</keyword>
<accession>A0A1R2CVX3</accession>
<keyword evidence="1" id="KW-0175">Coiled coil</keyword>
<gene>
    <name evidence="2" type="ORF">SteCoe_3979</name>
</gene>
<dbReference type="EMBL" id="MPUH01000048">
    <property type="protein sequence ID" value="OMJ93158.1"/>
    <property type="molecule type" value="Genomic_DNA"/>
</dbReference>
<dbReference type="Proteomes" id="UP000187209">
    <property type="component" value="Unassembled WGS sequence"/>
</dbReference>
<reference evidence="2 3" key="1">
    <citation type="submission" date="2016-11" db="EMBL/GenBank/DDBJ databases">
        <title>The macronuclear genome of Stentor coeruleus: a giant cell with tiny introns.</title>
        <authorList>
            <person name="Slabodnick M."/>
            <person name="Ruby J.G."/>
            <person name="Reiff S.B."/>
            <person name="Swart E.C."/>
            <person name="Gosai S."/>
            <person name="Prabakaran S."/>
            <person name="Witkowska E."/>
            <person name="Larue G.E."/>
            <person name="Fisher S."/>
            <person name="Freeman R.M."/>
            <person name="Gunawardena J."/>
            <person name="Chu W."/>
            <person name="Stover N.A."/>
            <person name="Gregory B.D."/>
            <person name="Nowacki M."/>
            <person name="Derisi J."/>
            <person name="Roy S.W."/>
            <person name="Marshall W.F."/>
            <person name="Sood P."/>
        </authorList>
    </citation>
    <scope>NUCLEOTIDE SEQUENCE [LARGE SCALE GENOMIC DNA]</scope>
    <source>
        <strain evidence="2">WM001</strain>
    </source>
</reference>
<protein>
    <submittedName>
        <fullName evidence="2">Uncharacterized protein</fullName>
    </submittedName>
</protein>
<dbReference type="AlphaFoldDB" id="A0A1R2CVX3"/>
<evidence type="ECO:0000313" key="3">
    <source>
        <dbReference type="Proteomes" id="UP000187209"/>
    </source>
</evidence>
<evidence type="ECO:0000313" key="2">
    <source>
        <dbReference type="EMBL" id="OMJ93158.1"/>
    </source>
</evidence>